<comment type="subcellular location">
    <subcellularLocation>
        <location evidence="1">Endomembrane system</location>
        <topology evidence="1">Multi-pass membrane protein</topology>
    </subcellularLocation>
</comment>
<dbReference type="Proteomes" id="UP001627154">
    <property type="component" value="Unassembled WGS sequence"/>
</dbReference>
<comment type="caution">
    <text evidence="9">The sequence shown here is derived from an EMBL/GenBank/DDBJ whole genome shotgun (WGS) entry which is preliminary data.</text>
</comment>
<reference evidence="9 10" key="1">
    <citation type="journal article" date="2024" name="bioRxiv">
        <title>A reference genome for Trichogramma kaykai: A tiny desert-dwelling parasitoid wasp with competing sex-ratio distorters.</title>
        <authorList>
            <person name="Culotta J."/>
            <person name="Lindsey A.R."/>
        </authorList>
    </citation>
    <scope>NUCLEOTIDE SEQUENCE [LARGE SCALE GENOMIC DNA]</scope>
    <source>
        <strain evidence="9 10">KSX58</strain>
    </source>
</reference>
<evidence type="ECO:0000256" key="1">
    <source>
        <dbReference type="ARBA" id="ARBA00004127"/>
    </source>
</evidence>
<dbReference type="AlphaFoldDB" id="A0ABD2WB97"/>
<feature type="transmembrane region" description="Helical" evidence="8">
    <location>
        <begin position="197"/>
        <end position="217"/>
    </location>
</feature>
<feature type="transmembrane region" description="Helical" evidence="8">
    <location>
        <begin position="67"/>
        <end position="85"/>
    </location>
</feature>
<dbReference type="PANTHER" id="PTHR10778">
    <property type="entry name" value="SOLUTE CARRIER FAMILY 35 MEMBER B"/>
    <property type="match status" value="1"/>
</dbReference>
<dbReference type="InterPro" id="IPR013657">
    <property type="entry name" value="SCL35B1-4/HUT1"/>
</dbReference>
<sequence>MASTALAVFFVFVGCCSNLVFLELLTKEDPGSGNLITFCQFLFISLEGMIFTWKFGRAQRTIEIKSYMALVTMFFVSSVLNNYAFDFKVPMPLHMIFRAGALIANMIMGIVILKRRYRSDKYSSVLLITIGICLCTVMSGKEMHEEVAANNNIDGLNDLFWLAVGILLLTVALLISARMGIYQEYLYARFGKHPREALFYTHLLPLPFFFLLWSNLWDHAIVAVNSPTIQLPLVGLAMPRMIAYLIGNVLTQYLCISSVFVLTTECTSLTVTLILTLRKFSSLIFSIVYFRNPFTYYHWMGTAFVFLGTLVFTEVIQKFRKTMRDRRRQRRKLAID</sequence>
<keyword evidence="6 8" id="KW-1133">Transmembrane helix</keyword>
<comment type="similarity">
    <text evidence="2">Belongs to the nucleotide-sugar transporter family. SLC35B subfamily.</text>
</comment>
<protein>
    <recommendedName>
        <fullName evidence="11">UDP-xylose and UDP-N-acetylglucosamine transporter</fullName>
    </recommendedName>
</protein>
<feature type="transmembrane region" description="Helical" evidence="8">
    <location>
        <begin position="296"/>
        <end position="316"/>
    </location>
</feature>
<dbReference type="Pfam" id="PF08449">
    <property type="entry name" value="UAA"/>
    <property type="match status" value="1"/>
</dbReference>
<dbReference type="EMBL" id="JBJJXI010000119">
    <property type="protein sequence ID" value="KAL3390337.1"/>
    <property type="molecule type" value="Genomic_DNA"/>
</dbReference>
<organism evidence="9 10">
    <name type="scientific">Trichogramma kaykai</name>
    <dbReference type="NCBI Taxonomy" id="54128"/>
    <lineage>
        <taxon>Eukaryota</taxon>
        <taxon>Metazoa</taxon>
        <taxon>Ecdysozoa</taxon>
        <taxon>Arthropoda</taxon>
        <taxon>Hexapoda</taxon>
        <taxon>Insecta</taxon>
        <taxon>Pterygota</taxon>
        <taxon>Neoptera</taxon>
        <taxon>Endopterygota</taxon>
        <taxon>Hymenoptera</taxon>
        <taxon>Apocrita</taxon>
        <taxon>Proctotrupomorpha</taxon>
        <taxon>Chalcidoidea</taxon>
        <taxon>Trichogrammatidae</taxon>
        <taxon>Trichogramma</taxon>
    </lineage>
</organism>
<feature type="transmembrane region" description="Helical" evidence="8">
    <location>
        <begin position="241"/>
        <end position="262"/>
    </location>
</feature>
<feature type="transmembrane region" description="Helical" evidence="8">
    <location>
        <begin position="159"/>
        <end position="177"/>
    </location>
</feature>
<keyword evidence="10" id="KW-1185">Reference proteome</keyword>
<evidence type="ECO:0000313" key="10">
    <source>
        <dbReference type="Proteomes" id="UP001627154"/>
    </source>
</evidence>
<proteinExistence type="inferred from homology"/>
<keyword evidence="3" id="KW-0813">Transport</keyword>
<evidence type="ECO:0000256" key="3">
    <source>
        <dbReference type="ARBA" id="ARBA00022448"/>
    </source>
</evidence>
<evidence type="ECO:0000256" key="4">
    <source>
        <dbReference type="ARBA" id="ARBA00022597"/>
    </source>
</evidence>
<evidence type="ECO:0000256" key="8">
    <source>
        <dbReference type="SAM" id="Phobius"/>
    </source>
</evidence>
<keyword evidence="7 8" id="KW-0472">Membrane</keyword>
<feature type="transmembrane region" description="Helical" evidence="8">
    <location>
        <begin position="269"/>
        <end position="290"/>
    </location>
</feature>
<evidence type="ECO:0000256" key="6">
    <source>
        <dbReference type="ARBA" id="ARBA00022989"/>
    </source>
</evidence>
<feature type="transmembrane region" description="Helical" evidence="8">
    <location>
        <begin position="91"/>
        <end position="113"/>
    </location>
</feature>
<evidence type="ECO:0008006" key="11">
    <source>
        <dbReference type="Google" id="ProtNLM"/>
    </source>
</evidence>
<feature type="transmembrane region" description="Helical" evidence="8">
    <location>
        <begin position="32"/>
        <end position="55"/>
    </location>
</feature>
<evidence type="ECO:0000256" key="2">
    <source>
        <dbReference type="ARBA" id="ARBA00010694"/>
    </source>
</evidence>
<accession>A0ABD2WB97</accession>
<keyword evidence="4" id="KW-0762">Sugar transport</keyword>
<feature type="transmembrane region" description="Helical" evidence="8">
    <location>
        <begin position="122"/>
        <end position="139"/>
    </location>
</feature>
<dbReference type="GO" id="GO:0012505">
    <property type="term" value="C:endomembrane system"/>
    <property type="evidence" value="ECO:0007669"/>
    <property type="project" value="UniProtKB-SubCell"/>
</dbReference>
<evidence type="ECO:0000256" key="5">
    <source>
        <dbReference type="ARBA" id="ARBA00022692"/>
    </source>
</evidence>
<name>A0ABD2WB97_9HYME</name>
<dbReference type="PANTHER" id="PTHR10778:SF4">
    <property type="entry name" value="NUCLEOTIDE SUGAR TRANSPORTER SLC35B4"/>
    <property type="match status" value="1"/>
</dbReference>
<gene>
    <name evidence="9" type="ORF">TKK_014781</name>
</gene>
<evidence type="ECO:0000256" key="7">
    <source>
        <dbReference type="ARBA" id="ARBA00023136"/>
    </source>
</evidence>
<keyword evidence="5 8" id="KW-0812">Transmembrane</keyword>
<evidence type="ECO:0000313" key="9">
    <source>
        <dbReference type="EMBL" id="KAL3390337.1"/>
    </source>
</evidence>